<protein>
    <submittedName>
        <fullName evidence="1">Uncharacterized protein</fullName>
    </submittedName>
</protein>
<name>A0A0E9WL08_ANGAN</name>
<reference evidence="1" key="1">
    <citation type="submission" date="2014-11" db="EMBL/GenBank/DDBJ databases">
        <authorList>
            <person name="Amaro Gonzalez C."/>
        </authorList>
    </citation>
    <scope>NUCLEOTIDE SEQUENCE</scope>
</reference>
<organism evidence="1">
    <name type="scientific">Anguilla anguilla</name>
    <name type="common">European freshwater eel</name>
    <name type="synonym">Muraena anguilla</name>
    <dbReference type="NCBI Taxonomy" id="7936"/>
    <lineage>
        <taxon>Eukaryota</taxon>
        <taxon>Metazoa</taxon>
        <taxon>Chordata</taxon>
        <taxon>Craniata</taxon>
        <taxon>Vertebrata</taxon>
        <taxon>Euteleostomi</taxon>
        <taxon>Actinopterygii</taxon>
        <taxon>Neopterygii</taxon>
        <taxon>Teleostei</taxon>
        <taxon>Anguilliformes</taxon>
        <taxon>Anguillidae</taxon>
        <taxon>Anguilla</taxon>
    </lineage>
</organism>
<dbReference type="AlphaFoldDB" id="A0A0E9WL08"/>
<accession>A0A0E9WL08</accession>
<sequence length="27" mass="2913">MNKHHGQCVSLNGLQVEVLKCQICGSS</sequence>
<proteinExistence type="predicted"/>
<dbReference type="EMBL" id="GBXM01018332">
    <property type="protein sequence ID" value="JAH90245.1"/>
    <property type="molecule type" value="Transcribed_RNA"/>
</dbReference>
<evidence type="ECO:0000313" key="1">
    <source>
        <dbReference type="EMBL" id="JAH90245.1"/>
    </source>
</evidence>
<reference evidence="1" key="2">
    <citation type="journal article" date="2015" name="Fish Shellfish Immunol.">
        <title>Early steps in the European eel (Anguilla anguilla)-Vibrio vulnificus interaction in the gills: Role of the RtxA13 toxin.</title>
        <authorList>
            <person name="Callol A."/>
            <person name="Pajuelo D."/>
            <person name="Ebbesson L."/>
            <person name="Teles M."/>
            <person name="MacKenzie S."/>
            <person name="Amaro C."/>
        </authorList>
    </citation>
    <scope>NUCLEOTIDE SEQUENCE</scope>
</reference>